<organism evidence="6 7">
    <name type="scientific">Allocatelliglobosispora scoriae</name>
    <dbReference type="NCBI Taxonomy" id="643052"/>
    <lineage>
        <taxon>Bacteria</taxon>
        <taxon>Bacillati</taxon>
        <taxon>Actinomycetota</taxon>
        <taxon>Actinomycetes</taxon>
        <taxon>Micromonosporales</taxon>
        <taxon>Micromonosporaceae</taxon>
        <taxon>Allocatelliglobosispora</taxon>
    </lineage>
</organism>
<evidence type="ECO:0000256" key="1">
    <source>
        <dbReference type="ARBA" id="ARBA00007381"/>
    </source>
</evidence>
<name>A0A841BSE7_9ACTN</name>
<proteinExistence type="inferred from homology"/>
<dbReference type="PANTHER" id="PTHR42749:SF1">
    <property type="entry name" value="CELL SHAPE-DETERMINING PROTEIN MREB"/>
    <property type="match status" value="1"/>
</dbReference>
<evidence type="ECO:0000256" key="2">
    <source>
        <dbReference type="ARBA" id="ARBA00022741"/>
    </source>
</evidence>
<evidence type="ECO:0000313" key="6">
    <source>
        <dbReference type="EMBL" id="MBB5869652.1"/>
    </source>
</evidence>
<evidence type="ECO:0000256" key="4">
    <source>
        <dbReference type="ARBA" id="ARBA00023016"/>
    </source>
</evidence>
<dbReference type="AlphaFoldDB" id="A0A841BSE7"/>
<dbReference type="Gene3D" id="3.30.420.40">
    <property type="match status" value="2"/>
</dbReference>
<dbReference type="PANTHER" id="PTHR42749">
    <property type="entry name" value="CELL SHAPE-DETERMINING PROTEIN MREB"/>
    <property type="match status" value="1"/>
</dbReference>
<keyword evidence="2" id="KW-0547">Nucleotide-binding</keyword>
<gene>
    <name evidence="6" type="ORF">F4553_003031</name>
</gene>
<accession>A0A841BSE7</accession>
<dbReference type="InterPro" id="IPR018181">
    <property type="entry name" value="Heat_shock_70_CS"/>
</dbReference>
<dbReference type="Proteomes" id="UP000587527">
    <property type="component" value="Unassembled WGS sequence"/>
</dbReference>
<comment type="similarity">
    <text evidence="1">Belongs to the heat shock protein 70 family.</text>
</comment>
<dbReference type="Pfam" id="PF00012">
    <property type="entry name" value="HSP70"/>
    <property type="match status" value="1"/>
</dbReference>
<dbReference type="InterPro" id="IPR043129">
    <property type="entry name" value="ATPase_NBD"/>
</dbReference>
<dbReference type="InterPro" id="IPR013126">
    <property type="entry name" value="Hsp_70_fam"/>
</dbReference>
<dbReference type="GO" id="GO:0005524">
    <property type="term" value="F:ATP binding"/>
    <property type="evidence" value="ECO:0007669"/>
    <property type="project" value="UniProtKB-KW"/>
</dbReference>
<sequence length="509" mass="53870">MKSEKTPGVGLDFGTSTTLVASPHGVVPIGDTSTWMPSVVGHDDSGTAVVGEQALELRQEQVVRSVKRAITEGSEFVRVDSPNGPGNVRADDLIIAIMREAAARGSARGQEMSDPDALRLGCPAMWDGGQRRRLVELARRAGLPVTLASLVDEPVAAGIAWLAGRPADAAGPLRVVVFDMGGGTLDIAVLDVSGAEHHDVAVLAAIGIDEAGDTLDDAIADDLEFVLAAAGVDIGGLANPRRARARLPYAARAAKIGLTTETEFDVKLSRREFGIASVGYRRDQLDEAFEPQMDRAELYVGAALRAARLTERGAASAHDVLRMSIDELVEDVDVVVLSGGMSQIPYVAQRLAALFPPTTRIETACTPSENAVALGLAQATRYGRINMYRPALDILLEWDGGQQSRTVYDAYTPLIAPGQLSRGGRDLRFIRTGRELDLPPSGTGRLRVVAYADDGVPATLGGTDLDGFPVALSDQAFEFSIFPDGRIRLIDAGGAYEGHVTGADLRLSA</sequence>
<evidence type="ECO:0000256" key="3">
    <source>
        <dbReference type="ARBA" id="ARBA00022840"/>
    </source>
</evidence>
<evidence type="ECO:0000313" key="7">
    <source>
        <dbReference type="Proteomes" id="UP000587527"/>
    </source>
</evidence>
<keyword evidence="4" id="KW-0346">Stress response</keyword>
<dbReference type="RefSeq" id="WP_184836419.1">
    <property type="nucleotide sequence ID" value="NZ_JACHMN010000002.1"/>
</dbReference>
<keyword evidence="5" id="KW-0143">Chaperone</keyword>
<keyword evidence="3" id="KW-0067">ATP-binding</keyword>
<dbReference type="PROSITE" id="PS01036">
    <property type="entry name" value="HSP70_3"/>
    <property type="match status" value="1"/>
</dbReference>
<protein>
    <submittedName>
        <fullName evidence="6">Molecular chaperone DnaK (HSP70)</fullName>
    </submittedName>
</protein>
<comment type="caution">
    <text evidence="6">The sequence shown here is derived from an EMBL/GenBank/DDBJ whole genome shotgun (WGS) entry which is preliminary data.</text>
</comment>
<dbReference type="SUPFAM" id="SSF53067">
    <property type="entry name" value="Actin-like ATPase domain"/>
    <property type="match status" value="2"/>
</dbReference>
<dbReference type="Gene3D" id="3.90.640.10">
    <property type="entry name" value="Actin, Chain A, domain 4"/>
    <property type="match status" value="1"/>
</dbReference>
<reference evidence="6 7" key="1">
    <citation type="submission" date="2020-08" db="EMBL/GenBank/DDBJ databases">
        <title>Sequencing the genomes of 1000 actinobacteria strains.</title>
        <authorList>
            <person name="Klenk H.-P."/>
        </authorList>
    </citation>
    <scope>NUCLEOTIDE SEQUENCE [LARGE SCALE GENOMIC DNA]</scope>
    <source>
        <strain evidence="6 7">DSM 45362</strain>
    </source>
</reference>
<dbReference type="EMBL" id="JACHMN010000002">
    <property type="protein sequence ID" value="MBB5869652.1"/>
    <property type="molecule type" value="Genomic_DNA"/>
</dbReference>
<dbReference type="PRINTS" id="PR00301">
    <property type="entry name" value="HEATSHOCK70"/>
</dbReference>
<dbReference type="GO" id="GO:0140662">
    <property type="term" value="F:ATP-dependent protein folding chaperone"/>
    <property type="evidence" value="ECO:0007669"/>
    <property type="project" value="InterPro"/>
</dbReference>
<keyword evidence="7" id="KW-1185">Reference proteome</keyword>
<evidence type="ECO:0000256" key="5">
    <source>
        <dbReference type="ARBA" id="ARBA00023186"/>
    </source>
</evidence>